<keyword evidence="1" id="KW-0175">Coiled coil</keyword>
<dbReference type="Pfam" id="PF00514">
    <property type="entry name" value="Arm"/>
    <property type="match status" value="2"/>
</dbReference>
<gene>
    <name evidence="3" type="ORF">GOP47_0014062</name>
</gene>
<dbReference type="Proteomes" id="UP000886520">
    <property type="component" value="Chromosome 13"/>
</dbReference>
<dbReference type="InterPro" id="IPR056694">
    <property type="entry name" value="DUF7792"/>
</dbReference>
<organism evidence="3 4">
    <name type="scientific">Adiantum capillus-veneris</name>
    <name type="common">Maidenhair fern</name>
    <dbReference type="NCBI Taxonomy" id="13818"/>
    <lineage>
        <taxon>Eukaryota</taxon>
        <taxon>Viridiplantae</taxon>
        <taxon>Streptophyta</taxon>
        <taxon>Embryophyta</taxon>
        <taxon>Tracheophyta</taxon>
        <taxon>Polypodiopsida</taxon>
        <taxon>Polypodiidae</taxon>
        <taxon>Polypodiales</taxon>
        <taxon>Pteridineae</taxon>
        <taxon>Pteridaceae</taxon>
        <taxon>Vittarioideae</taxon>
        <taxon>Adiantum</taxon>
    </lineage>
</organism>
<proteinExistence type="predicted"/>
<dbReference type="OrthoDB" id="1683831at2759"/>
<dbReference type="InterPro" id="IPR016024">
    <property type="entry name" value="ARM-type_fold"/>
</dbReference>
<dbReference type="SUPFAM" id="SSF48371">
    <property type="entry name" value="ARM repeat"/>
    <property type="match status" value="1"/>
</dbReference>
<evidence type="ECO:0000259" key="2">
    <source>
        <dbReference type="Pfam" id="PF25055"/>
    </source>
</evidence>
<sequence length="652" mass="72240">MDSKIEELVGEPILLTEALRKAIEEADSFKQDCAELNEKVEKLANLIRTFARLFSHGKGSLYDRPAKRIMLEVSKTLEKANLLVRKCKRSGVLKRVMNIVSVSDFRKVNSSLEGAIGDVTWLLNSSPHRLDGKRGGMDGLPPVASTDPMLAWVWGQVALVHGGNPVEKEEGASYLASLAFDNDRNRKLIIEEGGVPPLLRLLKEGTNIGGRIAAANALGALAADYERVQQIHDSGAIPVFVHILQDGPMKVQAKVAWVIGKMVSQAPEAQTAFSTESIIRPLVSLLVFETIDSSPQNKTFRSNTMHNLSRGTAAIRSPSVVEGKACMKSIKSDNGRLDDQWEANSTHFDFCLDRPWGSPDIATHKEAKPRRIRHLRGFSDSYYFHGFSSRELLKKERENEDPETRKDLKVQVTYALWKLAENNVDASKRITDTKALVCFAKLIEKEKSAGEVLRNSVMAVMEIAGAAERDVELRRSAFKTSSPAAKAVVDQVLRVVETEESNLRVPCLRAIGCLSRTFPARETKVIEPLVRQLSHAELAVAGEAAHALEKFARTGNFLHLEHSKTIVDAGALPHIIRLVSTDDKDVQVRALLLLCYLAMNAGNFEAFRETSTLKVLKSFLRTSVLQVQSVSENLPVAIQHLELYQATPHSFY</sequence>
<reference evidence="3" key="1">
    <citation type="submission" date="2021-01" db="EMBL/GenBank/DDBJ databases">
        <title>Adiantum capillus-veneris genome.</title>
        <authorList>
            <person name="Fang Y."/>
            <person name="Liao Q."/>
        </authorList>
    </citation>
    <scope>NUCLEOTIDE SEQUENCE</scope>
    <source>
        <strain evidence="3">H3</strain>
        <tissue evidence="3">Leaf</tissue>
    </source>
</reference>
<evidence type="ECO:0000256" key="1">
    <source>
        <dbReference type="SAM" id="Coils"/>
    </source>
</evidence>
<dbReference type="PANTHER" id="PTHR46168">
    <property type="entry name" value="ARMADILLO REPEAT ONLY 4"/>
    <property type="match status" value="1"/>
</dbReference>
<feature type="coiled-coil region" evidence="1">
    <location>
        <begin position="19"/>
        <end position="46"/>
    </location>
</feature>
<dbReference type="Pfam" id="PF25055">
    <property type="entry name" value="DUF7792"/>
    <property type="match status" value="1"/>
</dbReference>
<name>A0A9D4UPX9_ADICA</name>
<dbReference type="InterPro" id="IPR000225">
    <property type="entry name" value="Armadillo"/>
</dbReference>
<dbReference type="EMBL" id="JABFUD020000013">
    <property type="protein sequence ID" value="KAI5071811.1"/>
    <property type="molecule type" value="Genomic_DNA"/>
</dbReference>
<comment type="caution">
    <text evidence="3">The sequence shown here is derived from an EMBL/GenBank/DDBJ whole genome shotgun (WGS) entry which is preliminary data.</text>
</comment>
<dbReference type="InterPro" id="IPR036537">
    <property type="entry name" value="Adaptor_Cbl_N_dom_sf"/>
</dbReference>
<protein>
    <recommendedName>
        <fullName evidence="2">DUF7792 domain-containing protein</fullName>
    </recommendedName>
</protein>
<evidence type="ECO:0000313" key="4">
    <source>
        <dbReference type="Proteomes" id="UP000886520"/>
    </source>
</evidence>
<evidence type="ECO:0000313" key="3">
    <source>
        <dbReference type="EMBL" id="KAI5071811.1"/>
    </source>
</evidence>
<accession>A0A9D4UPX9</accession>
<dbReference type="PANTHER" id="PTHR46168:SF1">
    <property type="entry name" value="ARMADILLO REPEAT ONLY 4"/>
    <property type="match status" value="1"/>
</dbReference>
<feature type="domain" description="DUF7792" evidence="2">
    <location>
        <begin position="7"/>
        <end position="125"/>
    </location>
</feature>
<dbReference type="SMART" id="SM00185">
    <property type="entry name" value="ARM"/>
    <property type="match status" value="4"/>
</dbReference>
<keyword evidence="4" id="KW-1185">Reference proteome</keyword>
<dbReference type="AlphaFoldDB" id="A0A9D4UPX9"/>
<dbReference type="Gene3D" id="1.25.10.10">
    <property type="entry name" value="Leucine-rich Repeat Variant"/>
    <property type="match status" value="2"/>
</dbReference>
<dbReference type="InterPro" id="IPR011989">
    <property type="entry name" value="ARM-like"/>
</dbReference>
<dbReference type="Gene3D" id="1.20.930.20">
    <property type="entry name" value="Adaptor protein Cbl, N-terminal domain"/>
    <property type="match status" value="1"/>
</dbReference>
<dbReference type="GO" id="GO:0007166">
    <property type="term" value="P:cell surface receptor signaling pathway"/>
    <property type="evidence" value="ECO:0007669"/>
    <property type="project" value="InterPro"/>
</dbReference>